<dbReference type="OrthoDB" id="3364132at2759"/>
<dbReference type="Pfam" id="PF25534">
    <property type="entry name" value="DUF7918"/>
    <property type="match status" value="1"/>
</dbReference>
<feature type="compositionally biased region" description="Low complexity" evidence="1">
    <location>
        <begin position="221"/>
        <end position="236"/>
    </location>
</feature>
<evidence type="ECO:0000313" key="3">
    <source>
        <dbReference type="EMBL" id="KAJ2932512.1"/>
    </source>
</evidence>
<feature type="region of interest" description="Disordered" evidence="1">
    <location>
        <begin position="213"/>
        <end position="267"/>
    </location>
</feature>
<comment type="caution">
    <text evidence="3">The sequence shown here is derived from an EMBL/GenBank/DDBJ whole genome shotgun (WGS) entry which is preliminary data.</text>
</comment>
<reference evidence="3" key="1">
    <citation type="submission" date="2022-06" db="EMBL/GenBank/DDBJ databases">
        <title>Genome Sequence of Candolleomyces eurysporus.</title>
        <authorList>
            <person name="Buettner E."/>
        </authorList>
    </citation>
    <scope>NUCLEOTIDE SEQUENCE</scope>
    <source>
        <strain evidence="3">VTCC 930004</strain>
    </source>
</reference>
<dbReference type="PANTHER" id="PTHR36223:SF1">
    <property type="entry name" value="TRANSCRIPTION ELONGATION FACTOR EAF N-TERMINAL DOMAIN-CONTAINING PROTEIN"/>
    <property type="match status" value="1"/>
</dbReference>
<evidence type="ECO:0000259" key="2">
    <source>
        <dbReference type="Pfam" id="PF25534"/>
    </source>
</evidence>
<protein>
    <recommendedName>
        <fullName evidence="2">DUF7918 domain-containing protein</fullName>
    </recommendedName>
</protein>
<organism evidence="3 4">
    <name type="scientific">Candolleomyces eurysporus</name>
    <dbReference type="NCBI Taxonomy" id="2828524"/>
    <lineage>
        <taxon>Eukaryota</taxon>
        <taxon>Fungi</taxon>
        <taxon>Dikarya</taxon>
        <taxon>Basidiomycota</taxon>
        <taxon>Agaricomycotina</taxon>
        <taxon>Agaricomycetes</taxon>
        <taxon>Agaricomycetidae</taxon>
        <taxon>Agaricales</taxon>
        <taxon>Agaricineae</taxon>
        <taxon>Psathyrellaceae</taxon>
        <taxon>Candolleomyces</taxon>
    </lineage>
</organism>
<evidence type="ECO:0000313" key="4">
    <source>
        <dbReference type="Proteomes" id="UP001140091"/>
    </source>
</evidence>
<dbReference type="InterPro" id="IPR057678">
    <property type="entry name" value="DUF7918"/>
</dbReference>
<evidence type="ECO:0000256" key="1">
    <source>
        <dbReference type="SAM" id="MobiDB-lite"/>
    </source>
</evidence>
<gene>
    <name evidence="3" type="ORF">H1R20_g4602</name>
</gene>
<proteinExistence type="predicted"/>
<keyword evidence="4" id="KW-1185">Reference proteome</keyword>
<feature type="non-terminal residue" evidence="3">
    <location>
        <position position="328"/>
    </location>
</feature>
<sequence length="328" mass="35800">MPELKGFGVWVEVNGVRLEEYKVETGPDNVACWIPSEVGKEFSIGFSVPLDRLVSTNHIVDLALDGKPIFGFGGTVRQNINALTDSRRYLSTELVNNGRATQSFQFGTLELTDDDSLLHQASEQFGELRVTISSVKAFIQSPILDSTSLSKYNRNDKFIAHERSKKGLAHCVKFGDQRPIARPTYMAKSVGIEKLCTFTFNYRPMDILMANNIAPPRTTKSNSSSGSGSGSRSTDVGGSGQASGIKRKADDVKAEENPGSDAVNGEIQRLELRGLRKSKVASGAVPPLKRVKKEHRSTLISGEVIDLTGVKKEPTRNFVPGEVIDLTI</sequence>
<feature type="compositionally biased region" description="Basic and acidic residues" evidence="1">
    <location>
        <begin position="247"/>
        <end position="256"/>
    </location>
</feature>
<accession>A0A9W8MJS1</accession>
<dbReference type="PANTHER" id="PTHR36223">
    <property type="entry name" value="BETA-LACTAMASE-TYPE TRANSPEPTIDASE FOLD DOMAIN CONTAINING PROTEIN"/>
    <property type="match status" value="1"/>
</dbReference>
<dbReference type="EMBL" id="JANBPK010000771">
    <property type="protein sequence ID" value="KAJ2932512.1"/>
    <property type="molecule type" value="Genomic_DNA"/>
</dbReference>
<feature type="domain" description="DUF7918" evidence="2">
    <location>
        <begin position="7"/>
        <end position="215"/>
    </location>
</feature>
<name>A0A9W8MJS1_9AGAR</name>
<dbReference type="Proteomes" id="UP001140091">
    <property type="component" value="Unassembled WGS sequence"/>
</dbReference>
<dbReference type="AlphaFoldDB" id="A0A9W8MJS1"/>